<reference evidence="1 2" key="1">
    <citation type="submission" date="2014-07" db="EMBL/GenBank/DDBJ databases">
        <title>Genomic and transcriptomic analysis on Apis cerana provide comprehensive insights into honey bee biology.</title>
        <authorList>
            <person name="Diao Q."/>
            <person name="Sun L."/>
            <person name="Zheng H."/>
            <person name="Zheng H."/>
            <person name="Xu S."/>
            <person name="Wang S."/>
            <person name="Zeng Z."/>
            <person name="Hu F."/>
            <person name="Su S."/>
            <person name="Wu J."/>
        </authorList>
    </citation>
    <scope>NUCLEOTIDE SEQUENCE [LARGE SCALE GENOMIC DNA]</scope>
    <source>
        <tissue evidence="1">Pupae without intestine</tissue>
    </source>
</reference>
<evidence type="ECO:0000313" key="1">
    <source>
        <dbReference type="EMBL" id="PBC25404.1"/>
    </source>
</evidence>
<keyword evidence="2" id="KW-1185">Reference proteome</keyword>
<name>A0A2A3E1K4_APICC</name>
<organism evidence="1 2">
    <name type="scientific">Apis cerana cerana</name>
    <name type="common">Oriental honeybee</name>
    <dbReference type="NCBI Taxonomy" id="94128"/>
    <lineage>
        <taxon>Eukaryota</taxon>
        <taxon>Metazoa</taxon>
        <taxon>Ecdysozoa</taxon>
        <taxon>Arthropoda</taxon>
        <taxon>Hexapoda</taxon>
        <taxon>Insecta</taxon>
        <taxon>Pterygota</taxon>
        <taxon>Neoptera</taxon>
        <taxon>Endopterygota</taxon>
        <taxon>Hymenoptera</taxon>
        <taxon>Apocrita</taxon>
        <taxon>Aculeata</taxon>
        <taxon>Apoidea</taxon>
        <taxon>Anthophila</taxon>
        <taxon>Apidae</taxon>
        <taxon>Apis</taxon>
    </lineage>
</organism>
<gene>
    <name evidence="1" type="ORF">APICC_09448</name>
</gene>
<evidence type="ECO:0000313" key="2">
    <source>
        <dbReference type="Proteomes" id="UP000242457"/>
    </source>
</evidence>
<accession>A0A2A3E1K4</accession>
<protein>
    <submittedName>
        <fullName evidence="1">Calcium channel flower protein</fullName>
    </submittedName>
</protein>
<dbReference type="OrthoDB" id="9934994at2759"/>
<proteinExistence type="predicted"/>
<dbReference type="Proteomes" id="UP000242457">
    <property type="component" value="Unassembled WGS sequence"/>
</dbReference>
<dbReference type="EMBL" id="KZ288467">
    <property type="protein sequence ID" value="PBC25404.1"/>
    <property type="molecule type" value="Genomic_DNA"/>
</dbReference>
<dbReference type="AlphaFoldDB" id="A0A2A3E1K4"/>
<sequence length="47" mass="5125">MRSAATNIEVPSSSMQATLVENAQPMGFSNKPDTYDSINCYIISVEI</sequence>